<keyword evidence="2" id="KW-1185">Reference proteome</keyword>
<accession>A0A5C3LCQ0</accession>
<proteinExistence type="predicted"/>
<dbReference type="EMBL" id="ML210148">
    <property type="protein sequence ID" value="TFK29736.1"/>
    <property type="molecule type" value="Genomic_DNA"/>
</dbReference>
<protein>
    <submittedName>
        <fullName evidence="1">Uncharacterized protein</fullName>
    </submittedName>
</protein>
<evidence type="ECO:0000313" key="2">
    <source>
        <dbReference type="Proteomes" id="UP000307440"/>
    </source>
</evidence>
<name>A0A5C3LCQ0_COPMA</name>
<dbReference type="Proteomes" id="UP000307440">
    <property type="component" value="Unassembled WGS sequence"/>
</dbReference>
<sequence length="108" mass="13109">MKTILHLNRTIGNNTWEPEEFIIVSLILHTKQMSTTYDTKYRRGSMRTTIKMSINRDLSGQRQVSIRSWSLKRNEIRLDQSQEKRYVSRKWKYGSLIMYRKHHYELTT</sequence>
<gene>
    <name evidence="1" type="ORF">FA15DRAFT_288539</name>
</gene>
<organism evidence="1 2">
    <name type="scientific">Coprinopsis marcescibilis</name>
    <name type="common">Agaric fungus</name>
    <name type="synonym">Psathyrella marcescibilis</name>
    <dbReference type="NCBI Taxonomy" id="230819"/>
    <lineage>
        <taxon>Eukaryota</taxon>
        <taxon>Fungi</taxon>
        <taxon>Dikarya</taxon>
        <taxon>Basidiomycota</taxon>
        <taxon>Agaricomycotina</taxon>
        <taxon>Agaricomycetes</taxon>
        <taxon>Agaricomycetidae</taxon>
        <taxon>Agaricales</taxon>
        <taxon>Agaricineae</taxon>
        <taxon>Psathyrellaceae</taxon>
        <taxon>Coprinopsis</taxon>
    </lineage>
</organism>
<reference evidence="1 2" key="1">
    <citation type="journal article" date="2019" name="Nat. Ecol. Evol.">
        <title>Megaphylogeny resolves global patterns of mushroom evolution.</title>
        <authorList>
            <person name="Varga T."/>
            <person name="Krizsan K."/>
            <person name="Foldi C."/>
            <person name="Dima B."/>
            <person name="Sanchez-Garcia M."/>
            <person name="Sanchez-Ramirez S."/>
            <person name="Szollosi G.J."/>
            <person name="Szarkandi J.G."/>
            <person name="Papp V."/>
            <person name="Albert L."/>
            <person name="Andreopoulos W."/>
            <person name="Angelini C."/>
            <person name="Antonin V."/>
            <person name="Barry K.W."/>
            <person name="Bougher N.L."/>
            <person name="Buchanan P."/>
            <person name="Buyck B."/>
            <person name="Bense V."/>
            <person name="Catcheside P."/>
            <person name="Chovatia M."/>
            <person name="Cooper J."/>
            <person name="Damon W."/>
            <person name="Desjardin D."/>
            <person name="Finy P."/>
            <person name="Geml J."/>
            <person name="Haridas S."/>
            <person name="Hughes K."/>
            <person name="Justo A."/>
            <person name="Karasinski D."/>
            <person name="Kautmanova I."/>
            <person name="Kiss B."/>
            <person name="Kocsube S."/>
            <person name="Kotiranta H."/>
            <person name="LaButti K.M."/>
            <person name="Lechner B.E."/>
            <person name="Liimatainen K."/>
            <person name="Lipzen A."/>
            <person name="Lukacs Z."/>
            <person name="Mihaltcheva S."/>
            <person name="Morgado L.N."/>
            <person name="Niskanen T."/>
            <person name="Noordeloos M.E."/>
            <person name="Ohm R.A."/>
            <person name="Ortiz-Santana B."/>
            <person name="Ovrebo C."/>
            <person name="Racz N."/>
            <person name="Riley R."/>
            <person name="Savchenko A."/>
            <person name="Shiryaev A."/>
            <person name="Soop K."/>
            <person name="Spirin V."/>
            <person name="Szebenyi C."/>
            <person name="Tomsovsky M."/>
            <person name="Tulloss R.E."/>
            <person name="Uehling J."/>
            <person name="Grigoriev I.V."/>
            <person name="Vagvolgyi C."/>
            <person name="Papp T."/>
            <person name="Martin F.M."/>
            <person name="Miettinen O."/>
            <person name="Hibbett D.S."/>
            <person name="Nagy L.G."/>
        </authorList>
    </citation>
    <scope>NUCLEOTIDE SEQUENCE [LARGE SCALE GENOMIC DNA]</scope>
    <source>
        <strain evidence="1 2">CBS 121175</strain>
    </source>
</reference>
<evidence type="ECO:0000313" key="1">
    <source>
        <dbReference type="EMBL" id="TFK29736.1"/>
    </source>
</evidence>
<dbReference type="AlphaFoldDB" id="A0A5C3LCQ0"/>